<dbReference type="PANTHER" id="PTHR36117:SF3">
    <property type="entry name" value="4-HYDROXYPHENYLACETATE 3-MONOOXYGENASE-RELATED"/>
    <property type="match status" value="1"/>
</dbReference>
<keyword evidence="3" id="KW-0560">Oxidoreductase</keyword>
<dbReference type="InterPro" id="IPR024674">
    <property type="entry name" value="HpaB/PvcC/4-BUDH_N"/>
</dbReference>
<dbReference type="Gene3D" id="2.40.110.10">
    <property type="entry name" value="Butyryl-CoA Dehydrogenase, subunit A, domain 2"/>
    <property type="match status" value="1"/>
</dbReference>
<protein>
    <submittedName>
        <fullName evidence="7">4-hydroxyphenylacetate 3-hydroxylase</fullName>
    </submittedName>
</protein>
<reference evidence="7" key="1">
    <citation type="submission" date="2020-12" db="EMBL/GenBank/DDBJ databases">
        <authorList>
            <person name="Huq M.A."/>
        </authorList>
    </citation>
    <scope>NUCLEOTIDE SEQUENCE</scope>
    <source>
        <strain evidence="7">MAHUQ-46</strain>
    </source>
</reference>
<proteinExistence type="predicted"/>
<comment type="caution">
    <text evidence="7">The sequence shown here is derived from an EMBL/GenBank/DDBJ whole genome shotgun (WGS) entry which is preliminary data.</text>
</comment>
<organism evidence="7 8">
    <name type="scientific">Paenibacillus roseus</name>
    <dbReference type="NCBI Taxonomy" id="2798579"/>
    <lineage>
        <taxon>Bacteria</taxon>
        <taxon>Bacillati</taxon>
        <taxon>Bacillota</taxon>
        <taxon>Bacilli</taxon>
        <taxon>Bacillales</taxon>
        <taxon>Paenibacillaceae</taxon>
        <taxon>Paenibacillus</taxon>
    </lineage>
</organism>
<dbReference type="InterPro" id="IPR024719">
    <property type="entry name" value="HpaB/PvcC/4-BUDH_C"/>
</dbReference>
<dbReference type="Pfam" id="PF03241">
    <property type="entry name" value="HpaB"/>
    <property type="match status" value="1"/>
</dbReference>
<evidence type="ECO:0000256" key="2">
    <source>
        <dbReference type="ARBA" id="ARBA00022827"/>
    </source>
</evidence>
<evidence type="ECO:0000256" key="1">
    <source>
        <dbReference type="ARBA" id="ARBA00022630"/>
    </source>
</evidence>
<dbReference type="EMBL" id="JAELUP010000103">
    <property type="protein sequence ID" value="MBJ6363715.1"/>
    <property type="molecule type" value="Genomic_DNA"/>
</dbReference>
<feature type="binding site" evidence="4">
    <location>
        <position position="195"/>
    </location>
    <ligand>
        <name>FAD</name>
        <dbReference type="ChEBI" id="CHEBI:57692"/>
    </ligand>
</feature>
<evidence type="ECO:0000259" key="5">
    <source>
        <dbReference type="Pfam" id="PF03241"/>
    </source>
</evidence>
<evidence type="ECO:0000259" key="6">
    <source>
        <dbReference type="Pfam" id="PF11794"/>
    </source>
</evidence>
<dbReference type="Pfam" id="PF11794">
    <property type="entry name" value="HpaB_N"/>
    <property type="match status" value="1"/>
</dbReference>
<dbReference type="InterPro" id="IPR036250">
    <property type="entry name" value="AcylCo_DH-like_C"/>
</dbReference>
<dbReference type="Proteomes" id="UP000640274">
    <property type="component" value="Unassembled WGS sequence"/>
</dbReference>
<dbReference type="Gene3D" id="1.10.3140.10">
    <property type="entry name" value="4-hydroxybutyryl-coa dehydratase, domain 1"/>
    <property type="match status" value="1"/>
</dbReference>
<dbReference type="PIRSF" id="PIRSF000331">
    <property type="entry name" value="HpaA_HpaB"/>
    <property type="match status" value="1"/>
</dbReference>
<dbReference type="InterPro" id="IPR046373">
    <property type="entry name" value="Acyl-CoA_Oxase/DH_mid-dom_sf"/>
</dbReference>
<feature type="binding site" evidence="4">
    <location>
        <begin position="455"/>
        <end position="458"/>
    </location>
    <ligand>
        <name>FAD</name>
        <dbReference type="ChEBI" id="CHEBI:57692"/>
    </ligand>
</feature>
<feature type="binding site" evidence="4">
    <location>
        <begin position="158"/>
        <end position="161"/>
    </location>
    <ligand>
        <name>FAD</name>
        <dbReference type="ChEBI" id="CHEBI:57692"/>
    </ligand>
</feature>
<dbReference type="GO" id="GO:0016627">
    <property type="term" value="F:oxidoreductase activity, acting on the CH-CH group of donors"/>
    <property type="evidence" value="ECO:0007669"/>
    <property type="project" value="InterPro"/>
</dbReference>
<dbReference type="AlphaFoldDB" id="A0A934MMT7"/>
<dbReference type="SUPFAM" id="SSF56645">
    <property type="entry name" value="Acyl-CoA dehydrogenase NM domain-like"/>
    <property type="match status" value="1"/>
</dbReference>
<dbReference type="SUPFAM" id="SSF47203">
    <property type="entry name" value="Acyl-CoA dehydrogenase C-terminal domain-like"/>
    <property type="match status" value="1"/>
</dbReference>
<dbReference type="InterPro" id="IPR004925">
    <property type="entry name" value="HpaB/PvcC/4-BUDH"/>
</dbReference>
<evidence type="ECO:0000313" key="7">
    <source>
        <dbReference type="EMBL" id="MBJ6363715.1"/>
    </source>
</evidence>
<evidence type="ECO:0000313" key="8">
    <source>
        <dbReference type="Proteomes" id="UP000640274"/>
    </source>
</evidence>
<dbReference type="PANTHER" id="PTHR36117">
    <property type="entry name" value="4-HYDROXYPHENYLACETATE 3-MONOOXYGENASE-RELATED"/>
    <property type="match status" value="1"/>
</dbReference>
<gene>
    <name evidence="7" type="ORF">JFN88_21110</name>
</gene>
<feature type="domain" description="HpaB/PvcC/4-BUDH C-terminal" evidence="5">
    <location>
        <begin position="290"/>
        <end position="479"/>
    </location>
</feature>
<dbReference type="InterPro" id="IPR009100">
    <property type="entry name" value="AcylCoA_DH/oxidase_NM_dom_sf"/>
</dbReference>
<evidence type="ECO:0000256" key="4">
    <source>
        <dbReference type="PIRSR" id="PIRSR000331-2"/>
    </source>
</evidence>
<sequence length="492" mass="55304">MREVQHILRGEKFLRSLNDGRSVWLEGKKVEHIAEHSAFKGTLETIRGLFDTLDDPGLRDTVGFKVEGRDSYAHSSFLVPYTQEQLARRSKSFSYWSNETHGMMSRLSDYARSIITGWYAARGQLKALDPHFESKITSYYENARDNDLFLTTAIIDPQIDRSSNLSDSRIAERFLHVVRETEEGIVVRGAKMIATGAPYTHDFVIFSFLKFDAKDAKHAHVLIVPANSPGLHIVCRESFADGSEHNHPLSSKYDEMDAVLFFDDVLIPWERVLLYGDSEKVLALRANKTANALAFHQNVVRFVAKLEFVTGVSMAISESIGVTGFLHIQEKLGELIGQIDIIKALIIASETQGKHDESGVYVPELSYIHTARNIGTKFYPRAIEILQQVGGGGFVQAPSGIEDFYGPISKLMHLYFEGASVSAEKKVQLLKLAWDLVGSPLGSRHELYERFYAGDPVRAFANQYVEFDKERLIDPIWKLLKDTSKSGPIAVK</sequence>
<accession>A0A934MMT7</accession>
<dbReference type="Gene3D" id="1.20.140.10">
    <property type="entry name" value="Butyryl-CoA Dehydrogenase, subunit A, domain 3"/>
    <property type="match status" value="1"/>
</dbReference>
<keyword evidence="1" id="KW-0285">Flavoprotein</keyword>
<feature type="domain" description="HpaB/PvcC/4-BUDH N-terminal" evidence="6">
    <location>
        <begin position="10"/>
        <end position="274"/>
    </location>
</feature>
<keyword evidence="2 4" id="KW-0274">FAD</keyword>
<evidence type="ECO:0000256" key="3">
    <source>
        <dbReference type="ARBA" id="ARBA00023002"/>
    </source>
</evidence>
<name>A0A934MMT7_9BACL</name>
<keyword evidence="8" id="KW-1185">Reference proteome</keyword>